<dbReference type="InterPro" id="IPR040381">
    <property type="entry name" value="At4g14450-like"/>
</dbReference>
<evidence type="ECO:0000256" key="1">
    <source>
        <dbReference type="SAM" id="MobiDB-lite"/>
    </source>
</evidence>
<feature type="region of interest" description="Disordered" evidence="1">
    <location>
        <begin position="121"/>
        <end position="188"/>
    </location>
</feature>
<evidence type="ECO:0000313" key="3">
    <source>
        <dbReference type="Proteomes" id="UP000316621"/>
    </source>
</evidence>
<dbReference type="PANTHER" id="PTHR33912:SF3">
    <property type="entry name" value="OS01G0939400 PROTEIN"/>
    <property type="match status" value="1"/>
</dbReference>
<feature type="compositionally biased region" description="Basic and acidic residues" evidence="1">
    <location>
        <begin position="58"/>
        <end position="68"/>
    </location>
</feature>
<proteinExistence type="predicted"/>
<organism evidence="2 3">
    <name type="scientific">Papaver somniferum</name>
    <name type="common">Opium poppy</name>
    <dbReference type="NCBI Taxonomy" id="3469"/>
    <lineage>
        <taxon>Eukaryota</taxon>
        <taxon>Viridiplantae</taxon>
        <taxon>Streptophyta</taxon>
        <taxon>Embryophyta</taxon>
        <taxon>Tracheophyta</taxon>
        <taxon>Spermatophyta</taxon>
        <taxon>Magnoliopsida</taxon>
        <taxon>Ranunculales</taxon>
        <taxon>Papaveraceae</taxon>
        <taxon>Papaveroideae</taxon>
        <taxon>Papaver</taxon>
    </lineage>
</organism>
<reference evidence="2 3" key="1">
    <citation type="journal article" date="2018" name="Science">
        <title>The opium poppy genome and morphinan production.</title>
        <authorList>
            <person name="Guo L."/>
            <person name="Winzer T."/>
            <person name="Yang X."/>
            <person name="Li Y."/>
            <person name="Ning Z."/>
            <person name="He Z."/>
            <person name="Teodor R."/>
            <person name="Lu Y."/>
            <person name="Bowser T.A."/>
            <person name="Graham I.A."/>
            <person name="Ye K."/>
        </authorList>
    </citation>
    <scope>NUCLEOTIDE SEQUENCE [LARGE SCALE GENOMIC DNA]</scope>
    <source>
        <strain evidence="3">cv. HN1</strain>
        <tissue evidence="2">Leaves</tissue>
    </source>
</reference>
<dbReference type="STRING" id="3469.A0A4Y7KWA1"/>
<name>A0A4Y7KWA1_PAPSO</name>
<dbReference type="AlphaFoldDB" id="A0A4Y7KWA1"/>
<sequence>CISNGSPILHASTRRTNLIHLLRIPIRRTGLSEREREERRRRKMSLVDYASSSDDEDGNIKDKQHDVAEDGNSQPSTVLEAHHHNQRSITSSHQPPESSSQSLTRPIEKLPDASLLLDSPAFSSHQMSGNDHSSRVAAAMAESSSRKRESKGSASTNPRSKFPRGNLPNTKSFPDTVGGVLVPPQLKG</sequence>
<dbReference type="EMBL" id="CM010723">
    <property type="protein sequence ID" value="RZC77583.1"/>
    <property type="molecule type" value="Genomic_DNA"/>
</dbReference>
<feature type="compositionally biased region" description="Polar residues" evidence="1">
    <location>
        <begin position="121"/>
        <end position="131"/>
    </location>
</feature>
<gene>
    <name evidence="2" type="ORF">C5167_001759</name>
</gene>
<dbReference type="OMA" id="QSTHPRN"/>
<dbReference type="Proteomes" id="UP000316621">
    <property type="component" value="Chromosome 9"/>
</dbReference>
<keyword evidence="3" id="KW-1185">Reference proteome</keyword>
<accession>A0A4Y7KWA1</accession>
<feature type="non-terminal residue" evidence="2">
    <location>
        <position position="1"/>
    </location>
</feature>
<feature type="non-terminal residue" evidence="2">
    <location>
        <position position="188"/>
    </location>
</feature>
<feature type="compositionally biased region" description="Low complexity" evidence="1">
    <location>
        <begin position="88"/>
        <end position="102"/>
    </location>
</feature>
<protein>
    <submittedName>
        <fullName evidence="2">Uncharacterized protein</fullName>
    </submittedName>
</protein>
<feature type="region of interest" description="Disordered" evidence="1">
    <location>
        <begin position="32"/>
        <end position="109"/>
    </location>
</feature>
<dbReference type="PANTHER" id="PTHR33912">
    <property type="entry name" value="OS01G0939400 PROTEIN"/>
    <property type="match status" value="1"/>
</dbReference>
<evidence type="ECO:0000313" key="2">
    <source>
        <dbReference type="EMBL" id="RZC77583.1"/>
    </source>
</evidence>
<dbReference type="Gramene" id="RZC77583">
    <property type="protein sequence ID" value="RZC77583"/>
    <property type="gene ID" value="C5167_001759"/>
</dbReference>